<feature type="signal peptide" evidence="1">
    <location>
        <begin position="1"/>
        <end position="18"/>
    </location>
</feature>
<dbReference type="RefSeq" id="WP_386132087.1">
    <property type="nucleotide sequence ID" value="NZ_JBHTJL010000016.1"/>
</dbReference>
<gene>
    <name evidence="3" type="ORF">ACFQ1Q_12605</name>
</gene>
<feature type="domain" description="LysM" evidence="2">
    <location>
        <begin position="147"/>
        <end position="190"/>
    </location>
</feature>
<name>A0ABW3NBQ8_9FLAO</name>
<dbReference type="PROSITE" id="PS51782">
    <property type="entry name" value="LYSM"/>
    <property type="match status" value="3"/>
</dbReference>
<evidence type="ECO:0000313" key="4">
    <source>
        <dbReference type="Proteomes" id="UP001597013"/>
    </source>
</evidence>
<dbReference type="InterPro" id="IPR028082">
    <property type="entry name" value="Peripla_BP_I"/>
</dbReference>
<evidence type="ECO:0000259" key="2">
    <source>
        <dbReference type="PROSITE" id="PS51782"/>
    </source>
</evidence>
<dbReference type="EMBL" id="JBHTJL010000016">
    <property type="protein sequence ID" value="MFD1064090.1"/>
    <property type="molecule type" value="Genomic_DNA"/>
</dbReference>
<dbReference type="Proteomes" id="UP001597013">
    <property type="component" value="Unassembled WGS sequence"/>
</dbReference>
<keyword evidence="1" id="KW-0732">Signal</keyword>
<accession>A0ABW3NBQ8</accession>
<reference evidence="4" key="1">
    <citation type="journal article" date="2019" name="Int. J. Syst. Evol. Microbiol.">
        <title>The Global Catalogue of Microorganisms (GCM) 10K type strain sequencing project: providing services to taxonomists for standard genome sequencing and annotation.</title>
        <authorList>
            <consortium name="The Broad Institute Genomics Platform"/>
            <consortium name="The Broad Institute Genome Sequencing Center for Infectious Disease"/>
            <person name="Wu L."/>
            <person name="Ma J."/>
        </authorList>
    </citation>
    <scope>NUCLEOTIDE SEQUENCE [LARGE SCALE GENOMIC DNA]</scope>
    <source>
        <strain evidence="4">CCUG 62215</strain>
    </source>
</reference>
<dbReference type="PANTHER" id="PTHR33734:SF22">
    <property type="entry name" value="MEMBRANE-BOUND LYTIC MUREIN TRANSGLYCOSYLASE D"/>
    <property type="match status" value="1"/>
</dbReference>
<dbReference type="InterPro" id="IPR036779">
    <property type="entry name" value="LysM_dom_sf"/>
</dbReference>
<feature type="domain" description="LysM" evidence="2">
    <location>
        <begin position="86"/>
        <end position="130"/>
    </location>
</feature>
<dbReference type="CDD" id="cd00118">
    <property type="entry name" value="LysM"/>
    <property type="match status" value="4"/>
</dbReference>
<dbReference type="PANTHER" id="PTHR33734">
    <property type="entry name" value="LYSM DOMAIN-CONTAINING GPI-ANCHORED PROTEIN 2"/>
    <property type="match status" value="1"/>
</dbReference>
<dbReference type="SMART" id="SM00257">
    <property type="entry name" value="LysM"/>
    <property type="match status" value="4"/>
</dbReference>
<feature type="domain" description="LysM" evidence="2">
    <location>
        <begin position="22"/>
        <end position="65"/>
    </location>
</feature>
<keyword evidence="4" id="KW-1185">Reference proteome</keyword>
<dbReference type="Pfam" id="PF01476">
    <property type="entry name" value="LysM"/>
    <property type="match status" value="4"/>
</dbReference>
<dbReference type="SUPFAM" id="SSF53822">
    <property type="entry name" value="Periplasmic binding protein-like I"/>
    <property type="match status" value="1"/>
</dbReference>
<sequence>MKNFLAIIIFVFSLSAYAQEYKTHKVKSGETIETIAKQYLVTPFDLYALNPDAKTNFAVNTILIIPSSKVTNQEIVEPSRTVIDYKKHKVKRKETLFGLSQQYGVSEDEIKKANPRLYSEVLKKGDRIRIPRFKTVVSKQTISNTLKKYTVQQSEGKWRIAYKFGITVPELEALNPNMNDVIQPGDELNVPNISNNEEKETTSKYNYYAVQPKEGFYRLKVKLGLTQDELEKLNPELKKDGLKEGMVLKIPKDAEVKKKAFQDTVKVIQTDLSKTIYNRKTKRLAVLLPFRLNRIDMDSIEEVKAMMKTDRVLSTALDFHSGVIMALDSAKKIGISTDLKVFDTEANTGRVARVTNDEDFEDYDAVIGPMLTKTFDRFASEVRNDVPIFAPLAMPSKVTRNVYQTIPEDKILMEKMINFVKSDSSYVNMIIIADQAHKEVSNQLKREFPKAQQIFTEMKDGKDLSFIYPTRLDGIFKDGKNIVFLETDDTSFGASVISLINGKSVDQREIVLMTTDKSRAFESDGPDNNYHLSNLKFHYPSINKEYDLDNEADFIKAYRQKYKVSPSKYAVRGFDLTLDILLRLSASEDGLSNLPEDLLTEQLENSFHYIKKTFGGYVNDAAYIVMFDNLRVVEVKQ</sequence>
<evidence type="ECO:0000256" key="1">
    <source>
        <dbReference type="SAM" id="SignalP"/>
    </source>
</evidence>
<comment type="caution">
    <text evidence="3">The sequence shown here is derived from an EMBL/GenBank/DDBJ whole genome shotgun (WGS) entry which is preliminary data.</text>
</comment>
<evidence type="ECO:0000313" key="3">
    <source>
        <dbReference type="EMBL" id="MFD1064090.1"/>
    </source>
</evidence>
<proteinExistence type="predicted"/>
<organism evidence="3 4">
    <name type="scientific">Winogradskyella litorisediminis</name>
    <dbReference type="NCBI Taxonomy" id="1156618"/>
    <lineage>
        <taxon>Bacteria</taxon>
        <taxon>Pseudomonadati</taxon>
        <taxon>Bacteroidota</taxon>
        <taxon>Flavobacteriia</taxon>
        <taxon>Flavobacteriales</taxon>
        <taxon>Flavobacteriaceae</taxon>
        <taxon>Winogradskyella</taxon>
    </lineage>
</organism>
<dbReference type="Gene3D" id="3.40.50.2300">
    <property type="match status" value="2"/>
</dbReference>
<dbReference type="SUPFAM" id="SSF54106">
    <property type="entry name" value="LysM domain"/>
    <property type="match status" value="4"/>
</dbReference>
<dbReference type="InterPro" id="IPR018392">
    <property type="entry name" value="LysM"/>
</dbReference>
<feature type="chain" id="PRO_5046597206" evidence="1">
    <location>
        <begin position="19"/>
        <end position="637"/>
    </location>
</feature>
<protein>
    <submittedName>
        <fullName evidence="3">LysM peptidoglycan-binding domain-containing protein</fullName>
    </submittedName>
</protein>
<dbReference type="Gene3D" id="3.10.350.10">
    <property type="entry name" value="LysM domain"/>
    <property type="match status" value="4"/>
</dbReference>